<evidence type="ECO:0000256" key="1">
    <source>
        <dbReference type="SAM" id="MobiDB-lite"/>
    </source>
</evidence>
<dbReference type="Gene3D" id="3.40.50.150">
    <property type="entry name" value="Vaccinia Virus protein VP39"/>
    <property type="match status" value="1"/>
</dbReference>
<organism evidence="2 3">
    <name type="scientific">Enterobacter asburiae</name>
    <dbReference type="NCBI Taxonomy" id="61645"/>
    <lineage>
        <taxon>Bacteria</taxon>
        <taxon>Pseudomonadati</taxon>
        <taxon>Pseudomonadota</taxon>
        <taxon>Gammaproteobacteria</taxon>
        <taxon>Enterobacterales</taxon>
        <taxon>Enterobacteriaceae</taxon>
        <taxon>Enterobacter</taxon>
        <taxon>Enterobacter cloacae complex</taxon>
    </lineage>
</organism>
<gene>
    <name evidence="2" type="ORF">L402_01503</name>
</gene>
<reference evidence="3" key="1">
    <citation type="submission" date="2013-09" db="EMBL/GenBank/DDBJ databases">
        <title>The Genome Sequence of Enterobacter cloacae BWH 31.</title>
        <authorList>
            <consortium name="The Broad Institute Genomics Platform"/>
            <consortium name="The Broad Institute Genome Sequencing Center for Infectious Disease"/>
            <person name="Murphy C."/>
            <person name="Cosimi L."/>
            <person name="Cerqueira G."/>
            <person name="Feldgarden M."/>
            <person name="Hung D."/>
            <person name="Onderdonk A.B."/>
            <person name="Ferraro M.J."/>
            <person name="Hooper D."/>
            <person name="Dekker J."/>
            <person name="O'Brien T."/>
            <person name="Huang S."/>
            <person name="Quan V."/>
            <person name="Ernst C."/>
            <person name="Delaney M."/>
            <person name="DuBois A."/>
            <person name="Young S.K."/>
            <person name="Zeng Q."/>
            <person name="Gargeya S."/>
            <person name="Fitzgerald M."/>
            <person name="Abouelleil A."/>
            <person name="Alvarado L."/>
            <person name="Berlin A.M."/>
            <person name="Chapman S.B."/>
            <person name="Gainer-Dewar J."/>
            <person name="Goldberg J."/>
            <person name="Gnerre S."/>
            <person name="Griggs A."/>
            <person name="Gujja S."/>
            <person name="Hansen M."/>
            <person name="Howarth C."/>
            <person name="Imamovic A."/>
            <person name="Ireland A."/>
            <person name="Larimer J."/>
            <person name="McCowan C."/>
            <person name="Murphy C."/>
            <person name="Pearson M."/>
            <person name="Poon T.W."/>
            <person name="Priest M."/>
            <person name="Roberts A."/>
            <person name="Saif S."/>
            <person name="Shea T."/>
            <person name="Sykes S."/>
            <person name="Wortman J."/>
            <person name="Nusbaum C."/>
            <person name="Birren B."/>
        </authorList>
    </citation>
    <scope>NUCLEOTIDE SEQUENCE [LARGE SCALE GENOMIC DNA]</scope>
    <source>
        <strain evidence="3">BWH 31</strain>
    </source>
</reference>
<accession>A0ABC9UEG6</accession>
<name>A0ABC9UEG6_ENTAS</name>
<proteinExistence type="predicted"/>
<dbReference type="EMBL" id="AYIP01000006">
    <property type="protein sequence ID" value="ESM34826.1"/>
    <property type="molecule type" value="Genomic_DNA"/>
</dbReference>
<evidence type="ECO:0008006" key="4">
    <source>
        <dbReference type="Google" id="ProtNLM"/>
    </source>
</evidence>
<evidence type="ECO:0000313" key="2">
    <source>
        <dbReference type="EMBL" id="ESM34826.1"/>
    </source>
</evidence>
<protein>
    <recommendedName>
        <fullName evidence="4">Class I SAM-dependent methyltransferase</fullName>
    </recommendedName>
</protein>
<evidence type="ECO:0000313" key="3">
    <source>
        <dbReference type="Proteomes" id="UP000017391"/>
    </source>
</evidence>
<dbReference type="InterPro" id="IPR029063">
    <property type="entry name" value="SAM-dependent_MTases_sf"/>
</dbReference>
<feature type="region of interest" description="Disordered" evidence="1">
    <location>
        <begin position="336"/>
        <end position="358"/>
    </location>
</feature>
<dbReference type="RefSeq" id="WP_023309867.1">
    <property type="nucleotide sequence ID" value="NZ_CP034336.1"/>
</dbReference>
<sequence>MNWQPFRGDAPENMTIFSASFPDVSDQWPMKDDAAREIASLDRALKAEPALRPPRVEYDEGGQAVLVPQNRYSEQAFRNRPALTAWRTRLVPSALALFVVQNPLEDRLPDGTKMDSDSRQWFIHANDAIGVRSRARVLAALVDKYIHNESENNWVSLASGAAIPVLEALREAKLDGQQVYLTLVDKDPVALSWAETMAAQEGIVVGEQLTLLRRNLLHTLVRNEDLLLELGEQQAELVDALGIFEYFNDTDAVIFLQRALRLVKPGGAVIVSNMLTSSPQIDFVLRGIGWEDIYPRSLQQLQDIHLAAGVPVENVTVVVPKDGVYAVMEIRVGDEKPHGQFPLPEGEGEGGNRPQSVA</sequence>
<dbReference type="SUPFAM" id="SSF53335">
    <property type="entry name" value="S-adenosyl-L-methionine-dependent methyltransferases"/>
    <property type="match status" value="1"/>
</dbReference>
<dbReference type="Proteomes" id="UP000017391">
    <property type="component" value="Unassembled WGS sequence"/>
</dbReference>
<comment type="caution">
    <text evidence="2">The sequence shown here is derived from an EMBL/GenBank/DDBJ whole genome shotgun (WGS) entry which is preliminary data.</text>
</comment>
<dbReference type="AlphaFoldDB" id="A0ABC9UEG6"/>